<comment type="caution">
    <text evidence="2">The sequence shown here is derived from an EMBL/GenBank/DDBJ whole genome shotgun (WGS) entry which is preliminary data.</text>
</comment>
<dbReference type="InterPro" id="IPR029044">
    <property type="entry name" value="Nucleotide-diphossugar_trans"/>
</dbReference>
<protein>
    <submittedName>
        <fullName evidence="2">Chondroitin synthase</fullName>
    </submittedName>
</protein>
<organism evidence="2 3">
    <name type="scientific">Microbacterium terrae</name>
    <dbReference type="NCBI Taxonomy" id="69369"/>
    <lineage>
        <taxon>Bacteria</taxon>
        <taxon>Bacillati</taxon>
        <taxon>Actinomycetota</taxon>
        <taxon>Actinomycetes</taxon>
        <taxon>Micrococcales</taxon>
        <taxon>Microbacteriaceae</taxon>
        <taxon>Microbacterium</taxon>
    </lineage>
</organism>
<dbReference type="PATRIC" id="fig|92835.4.peg.1089"/>
<evidence type="ECO:0000313" key="3">
    <source>
        <dbReference type="Proteomes" id="UP000033956"/>
    </source>
</evidence>
<dbReference type="InterPro" id="IPR050834">
    <property type="entry name" value="Glycosyltransf_2"/>
</dbReference>
<sequence>MRKATPVALADTPRVSVVIPCYNYGHFLPTAVESVVTQEGVDVDVLIIDDCSTDDSLQVAERLAERHPSVRVHRNEKNLGLIGTANTGLAGVTGTYALLISADDALAPGALARAAALMDANPDVGLTYGPVTYSTGDELPQDVPDPASHWVIWDGTDWAARLFENGENQIYSPEAIVRTSTMREVGDYDPTVPYTSDLQMWLRFAAQGNVGFIAGTVQAYYRVHGGNMSLTQGGMTGDRRELSELRHRMDAFESAAPSFAHGDDYLSHARRAVARYALLLARIERDADPASDYIDELVTFATTLDPSSRRRAAWAASRTRRVLASALTRTGVRRLVILPKIRATSRRRASNDDTGVH</sequence>
<dbReference type="PANTHER" id="PTHR43685:SF2">
    <property type="entry name" value="GLYCOSYLTRANSFERASE 2-LIKE DOMAIN-CONTAINING PROTEIN"/>
    <property type="match status" value="1"/>
</dbReference>
<dbReference type="Pfam" id="PF00535">
    <property type="entry name" value="Glycos_transf_2"/>
    <property type="match status" value="1"/>
</dbReference>
<evidence type="ECO:0000259" key="1">
    <source>
        <dbReference type="Pfam" id="PF00535"/>
    </source>
</evidence>
<dbReference type="SUPFAM" id="SSF53448">
    <property type="entry name" value="Nucleotide-diphospho-sugar transferases"/>
    <property type="match status" value="1"/>
</dbReference>
<dbReference type="EMBL" id="JYIZ01000040">
    <property type="protein sequence ID" value="KJL42726.1"/>
    <property type="molecule type" value="Genomic_DNA"/>
</dbReference>
<dbReference type="Gene3D" id="3.90.550.10">
    <property type="entry name" value="Spore Coat Polysaccharide Biosynthesis Protein SpsA, Chain A"/>
    <property type="match status" value="1"/>
</dbReference>
<reference evidence="2 3" key="1">
    <citation type="submission" date="2015-02" db="EMBL/GenBank/DDBJ databases">
        <title>Draft genome sequences of ten Microbacterium spp. with emphasis on heavy metal contaminated environments.</title>
        <authorList>
            <person name="Corretto E."/>
        </authorList>
    </citation>
    <scope>NUCLEOTIDE SEQUENCE [LARGE SCALE GENOMIC DNA]</scope>
    <source>
        <strain evidence="2 3">DSM 12510</strain>
    </source>
</reference>
<dbReference type="STRING" id="92835.RS81_01067"/>
<dbReference type="PANTHER" id="PTHR43685">
    <property type="entry name" value="GLYCOSYLTRANSFERASE"/>
    <property type="match status" value="1"/>
</dbReference>
<feature type="domain" description="Glycosyltransferase 2-like" evidence="1">
    <location>
        <begin position="16"/>
        <end position="137"/>
    </location>
</feature>
<name>A0A0M2H8J8_9MICO</name>
<evidence type="ECO:0000313" key="2">
    <source>
        <dbReference type="EMBL" id="KJL42726.1"/>
    </source>
</evidence>
<keyword evidence="3" id="KW-1185">Reference proteome</keyword>
<proteinExistence type="predicted"/>
<dbReference type="InterPro" id="IPR001173">
    <property type="entry name" value="Glyco_trans_2-like"/>
</dbReference>
<dbReference type="AlphaFoldDB" id="A0A0M2H8J8"/>
<gene>
    <name evidence="2" type="primary">kfoC</name>
    <name evidence="2" type="ORF">RS81_01067</name>
</gene>
<dbReference type="Proteomes" id="UP000033956">
    <property type="component" value="Unassembled WGS sequence"/>
</dbReference>
<accession>A0A0M2H8J8</accession>